<reference evidence="2" key="1">
    <citation type="submission" date="2021-01" db="EMBL/GenBank/DDBJ databases">
        <authorList>
            <person name="Corre E."/>
            <person name="Pelletier E."/>
            <person name="Niang G."/>
            <person name="Scheremetjew M."/>
            <person name="Finn R."/>
            <person name="Kale V."/>
            <person name="Holt S."/>
            <person name="Cochrane G."/>
            <person name="Meng A."/>
            <person name="Brown T."/>
            <person name="Cohen L."/>
        </authorList>
    </citation>
    <scope>NUCLEOTIDE SEQUENCE</scope>
    <source>
        <strain evidence="2">CCMP3328</strain>
    </source>
</reference>
<organism evidence="2">
    <name type="scientific">Craspedostauros australis</name>
    <dbReference type="NCBI Taxonomy" id="1486917"/>
    <lineage>
        <taxon>Eukaryota</taxon>
        <taxon>Sar</taxon>
        <taxon>Stramenopiles</taxon>
        <taxon>Ochrophyta</taxon>
        <taxon>Bacillariophyta</taxon>
        <taxon>Bacillariophyceae</taxon>
        <taxon>Bacillariophycidae</taxon>
        <taxon>Naviculales</taxon>
        <taxon>Naviculaceae</taxon>
        <taxon>Craspedostauros</taxon>
    </lineage>
</organism>
<evidence type="ECO:0000256" key="1">
    <source>
        <dbReference type="SAM" id="MobiDB-lite"/>
    </source>
</evidence>
<name>A0A7S0F506_9STRA</name>
<protein>
    <submittedName>
        <fullName evidence="2">Uncharacterized protein</fullName>
    </submittedName>
</protein>
<feature type="region of interest" description="Disordered" evidence="1">
    <location>
        <begin position="50"/>
        <end position="77"/>
    </location>
</feature>
<dbReference type="AlphaFoldDB" id="A0A7S0F506"/>
<proteinExistence type="predicted"/>
<sequence>MDCILGDHDITIALTPSTPFTANGGLDASNGIESFHLIPPHLIPIHSTIKTAQPHRPANSSSEHHRSAVAGGASDSTSSIRGLYFASAGIRHETTIQSWRDEKGDNMTCVHWPSERIFRRARTNAMVVIVPKKLTVGIVGINSPRSQSPQVSGEDSIAPDSTPKHHAHTAT</sequence>
<accession>A0A7S0F506</accession>
<feature type="compositionally biased region" description="Polar residues" evidence="1">
    <location>
        <begin position="143"/>
        <end position="153"/>
    </location>
</feature>
<feature type="region of interest" description="Disordered" evidence="1">
    <location>
        <begin position="141"/>
        <end position="171"/>
    </location>
</feature>
<gene>
    <name evidence="2" type="ORF">CAUS1442_LOCUS12976</name>
</gene>
<dbReference type="EMBL" id="HBEF01020968">
    <property type="protein sequence ID" value="CAD8340841.1"/>
    <property type="molecule type" value="Transcribed_RNA"/>
</dbReference>
<evidence type="ECO:0000313" key="2">
    <source>
        <dbReference type="EMBL" id="CAD8340841.1"/>
    </source>
</evidence>